<dbReference type="AlphaFoldDB" id="A0A5J4ZL08"/>
<feature type="compositionally biased region" description="Polar residues" evidence="1">
    <location>
        <begin position="22"/>
        <end position="56"/>
    </location>
</feature>
<feature type="compositionally biased region" description="Polar residues" evidence="1">
    <location>
        <begin position="1"/>
        <end position="10"/>
    </location>
</feature>
<evidence type="ECO:0000313" key="3">
    <source>
        <dbReference type="Proteomes" id="UP000325577"/>
    </source>
</evidence>
<feature type="region of interest" description="Disordered" evidence="1">
    <location>
        <begin position="134"/>
        <end position="158"/>
    </location>
</feature>
<sequence>MAINQPSTTMIIDHHEAMDVPPSTNDSAPTSSGPPQNVIALTNHSANVSPKSQVINSSASDATDDPSDIMMARTPPATHEGITAYPCSESAGSPTLPSWANLADSGEYIPKEALQLEKDYGGFTLNSDFLTNQCEAPRRSSSNGRHEGRYSPGQGEWNARNLGATSTTIQNVCDTSDRAVLQLTKSVSMAKQIDCLTHSRMGPEAAATSVAKLAVGSSQNSAKKAICPIKPIFPLVTHRRMASGMSDSHYTPNCIPPPTSQIVQPTHPNNVATALPLVSHPDQANLPHSPTSTGPHYITVCIVAPSMLTAHIPCRHSGQTTANSYCPTVNHQKQNAVISPAQLPNSAAIAFSYACSSSAATYDSNGSRPSTLSFLGAWESSHIGPYSLPTTSNVHSYTAVQPNAHTFTSSCYLVPQKQGHGGDIVEGSAAHKLLHNRSGEESLRVKLMLSEADVARPNVAVMG</sequence>
<reference evidence="2 3" key="1">
    <citation type="submission" date="2019-09" db="EMBL/GenBank/DDBJ databases">
        <title>A chromosome-level genome assembly of the Chinese tupelo Nyssa sinensis.</title>
        <authorList>
            <person name="Yang X."/>
            <person name="Kang M."/>
            <person name="Yang Y."/>
            <person name="Xiong H."/>
            <person name="Wang M."/>
            <person name="Zhang Z."/>
            <person name="Wang Z."/>
            <person name="Wu H."/>
            <person name="Ma T."/>
            <person name="Liu J."/>
            <person name="Xi Z."/>
        </authorList>
    </citation>
    <scope>NUCLEOTIDE SEQUENCE [LARGE SCALE GENOMIC DNA]</scope>
    <source>
        <strain evidence="2">J267</strain>
        <tissue evidence="2">Leaf</tissue>
    </source>
</reference>
<feature type="compositionally biased region" description="Polar residues" evidence="1">
    <location>
        <begin position="134"/>
        <end position="143"/>
    </location>
</feature>
<keyword evidence="3" id="KW-1185">Reference proteome</keyword>
<dbReference type="Proteomes" id="UP000325577">
    <property type="component" value="Linkage Group LG7"/>
</dbReference>
<evidence type="ECO:0000313" key="2">
    <source>
        <dbReference type="EMBL" id="KAA8517831.1"/>
    </source>
</evidence>
<feature type="region of interest" description="Disordered" evidence="1">
    <location>
        <begin position="1"/>
        <end position="68"/>
    </location>
</feature>
<name>A0A5J4ZL08_9ASTE</name>
<proteinExistence type="predicted"/>
<accession>A0A5J4ZL08</accession>
<organism evidence="2 3">
    <name type="scientific">Nyssa sinensis</name>
    <dbReference type="NCBI Taxonomy" id="561372"/>
    <lineage>
        <taxon>Eukaryota</taxon>
        <taxon>Viridiplantae</taxon>
        <taxon>Streptophyta</taxon>
        <taxon>Embryophyta</taxon>
        <taxon>Tracheophyta</taxon>
        <taxon>Spermatophyta</taxon>
        <taxon>Magnoliopsida</taxon>
        <taxon>eudicotyledons</taxon>
        <taxon>Gunneridae</taxon>
        <taxon>Pentapetalae</taxon>
        <taxon>asterids</taxon>
        <taxon>Cornales</taxon>
        <taxon>Nyssaceae</taxon>
        <taxon>Nyssa</taxon>
    </lineage>
</organism>
<gene>
    <name evidence="2" type="ORF">F0562_015304</name>
</gene>
<evidence type="ECO:0000256" key="1">
    <source>
        <dbReference type="SAM" id="MobiDB-lite"/>
    </source>
</evidence>
<dbReference type="EMBL" id="CM018050">
    <property type="protein sequence ID" value="KAA8517831.1"/>
    <property type="molecule type" value="Genomic_DNA"/>
</dbReference>
<protein>
    <submittedName>
        <fullName evidence="2">Uncharacterized protein</fullName>
    </submittedName>
</protein>